<evidence type="ECO:0000256" key="12">
    <source>
        <dbReference type="ARBA" id="ARBA00041260"/>
    </source>
</evidence>
<keyword evidence="5" id="KW-0735">Signal-anchor</keyword>
<dbReference type="InterPro" id="IPR000421">
    <property type="entry name" value="FA58C"/>
</dbReference>
<dbReference type="InterPro" id="IPR008979">
    <property type="entry name" value="Galactose-bd-like_sf"/>
</dbReference>
<dbReference type="RefSeq" id="WP_046771552.1">
    <property type="nucleotide sequence ID" value="NZ_LBMC01000044.1"/>
</dbReference>
<evidence type="ECO:0000256" key="5">
    <source>
        <dbReference type="ARBA" id="ARBA00022968"/>
    </source>
</evidence>
<evidence type="ECO:0000313" key="15">
    <source>
        <dbReference type="EMBL" id="SDU77934.1"/>
    </source>
</evidence>
<feature type="domain" description="F5/8 type C" evidence="14">
    <location>
        <begin position="59"/>
        <end position="209"/>
    </location>
</feature>
<feature type="chain" id="PRO_5009279185" description="Exo-1,3-beta-glucanase D" evidence="13">
    <location>
        <begin position="29"/>
        <end position="952"/>
    </location>
</feature>
<gene>
    <name evidence="15" type="ORF">SAMN04488563_5667</name>
</gene>
<dbReference type="GO" id="GO:0009986">
    <property type="term" value="C:cell surface"/>
    <property type="evidence" value="ECO:0007669"/>
    <property type="project" value="TreeGrafter"/>
</dbReference>
<organism evidence="15 16">
    <name type="scientific">Jiangella alkaliphila</name>
    <dbReference type="NCBI Taxonomy" id="419479"/>
    <lineage>
        <taxon>Bacteria</taxon>
        <taxon>Bacillati</taxon>
        <taxon>Actinomycetota</taxon>
        <taxon>Actinomycetes</taxon>
        <taxon>Jiangellales</taxon>
        <taxon>Jiangellaceae</taxon>
        <taxon>Jiangella</taxon>
    </lineage>
</organism>
<reference evidence="16" key="1">
    <citation type="submission" date="2016-10" db="EMBL/GenBank/DDBJ databases">
        <authorList>
            <person name="Varghese N."/>
            <person name="Submissions S."/>
        </authorList>
    </citation>
    <scope>NUCLEOTIDE SEQUENCE [LARGE SCALE GENOMIC DNA]</scope>
    <source>
        <strain evidence="16">DSM 45079</strain>
    </source>
</reference>
<dbReference type="PANTHER" id="PTHR31297:SF34">
    <property type="entry name" value="GLUCAN 1,3-BETA-GLUCOSIDASE 2"/>
    <property type="match status" value="1"/>
</dbReference>
<dbReference type="GO" id="GO:0071555">
    <property type="term" value="P:cell wall organization"/>
    <property type="evidence" value="ECO:0007669"/>
    <property type="project" value="UniProtKB-KW"/>
</dbReference>
<proteinExistence type="predicted"/>
<evidence type="ECO:0000256" key="9">
    <source>
        <dbReference type="ARBA" id="ARBA00023295"/>
    </source>
</evidence>
<dbReference type="Gene3D" id="2.60.120.260">
    <property type="entry name" value="Galactose-binding domain-like"/>
    <property type="match status" value="4"/>
</dbReference>
<dbReference type="PANTHER" id="PTHR31297">
    <property type="entry name" value="GLUCAN ENDO-1,6-BETA-GLUCOSIDASE B"/>
    <property type="match status" value="1"/>
</dbReference>
<keyword evidence="4" id="KW-0378">Hydrolase</keyword>
<dbReference type="Gene3D" id="3.20.20.80">
    <property type="entry name" value="Glycosidases"/>
    <property type="match status" value="1"/>
</dbReference>
<keyword evidence="16" id="KW-1185">Reference proteome</keyword>
<keyword evidence="10" id="KW-0961">Cell wall biogenesis/degradation</keyword>
<protein>
    <recommendedName>
        <fullName evidence="12">Exo-1,3-beta-glucanase D</fullName>
    </recommendedName>
</protein>
<keyword evidence="3" id="KW-0812">Transmembrane</keyword>
<dbReference type="InterPro" id="IPR017853">
    <property type="entry name" value="GH"/>
</dbReference>
<evidence type="ECO:0000256" key="6">
    <source>
        <dbReference type="ARBA" id="ARBA00022989"/>
    </source>
</evidence>
<dbReference type="OrthoDB" id="9806701at2"/>
<dbReference type="AlphaFoldDB" id="A0A1H2LAT5"/>
<keyword evidence="6" id="KW-1133">Transmembrane helix</keyword>
<keyword evidence="8" id="KW-0325">Glycoprotein</keyword>
<evidence type="ECO:0000256" key="7">
    <source>
        <dbReference type="ARBA" id="ARBA00023136"/>
    </source>
</evidence>
<dbReference type="InterPro" id="IPR001547">
    <property type="entry name" value="Glyco_hydro_5"/>
</dbReference>
<dbReference type="GO" id="GO:0009251">
    <property type="term" value="P:glucan catabolic process"/>
    <property type="evidence" value="ECO:0007669"/>
    <property type="project" value="TreeGrafter"/>
</dbReference>
<dbReference type="STRING" id="419479.SAMN04488563_5667"/>
<feature type="domain" description="F5/8 type C" evidence="14">
    <location>
        <begin position="320"/>
        <end position="475"/>
    </location>
</feature>
<dbReference type="Proteomes" id="UP000182977">
    <property type="component" value="Chromosome I"/>
</dbReference>
<feature type="domain" description="F5/8 type C" evidence="14">
    <location>
        <begin position="808"/>
        <end position="950"/>
    </location>
</feature>
<dbReference type="Pfam" id="PF00150">
    <property type="entry name" value="Cellulase"/>
    <property type="match status" value="1"/>
</dbReference>
<keyword evidence="9" id="KW-0326">Glycosidase</keyword>
<evidence type="ECO:0000256" key="13">
    <source>
        <dbReference type="SAM" id="SignalP"/>
    </source>
</evidence>
<dbReference type="EMBL" id="LT629791">
    <property type="protein sequence ID" value="SDU77934.1"/>
    <property type="molecule type" value="Genomic_DNA"/>
</dbReference>
<sequence>MRRPAHVLTIAALTTAALVPLAAAPAHADPIGPSDFFAADGAVLRTDHGTGDVVNLRGTNLGGWLTFEDWMSPLGEFALDRGGWTATASTGTPSNVLDGSLTTRWTSGAAQAGGEWVQLDLGAPTLFNRILVDAGPSAADWPASYEVLVSTNGTTWSSVAAAAGTPPPTVTSEITTTRFAPQVARYVRVAQTGARSSWWSVAELNLFSDPVLNNGGATATASSTAGFTTPGAGLDGNVTTAWTTGTNQVAGQTYTVDFGRVLEVTKVLVDSGAAYANDFPATYEISGSSDGVNWTKVASGAGTNRMVTADLWTATWMRYLRITQTGTKAGWWSISEVAVTSTGKFDRAGWTVTSSPAGTTSALTDGDPATRWTSGAAQAPGQYVQVDFGARVTLNNVVLDTQKNSSSETDYPRAYTVAVSDNGTSWSTVATGTGTFKATTVNFAATAARYLRVTQTGSSGSWWSIGELDVALNNDDYSLRLALDDRFGATTAQQIVDTHRDTWLTEADLDNIAAIGLNTVRLPIGWSELLNLDGTWKADPWDKIDWLIQEAGERGIYVLLDLHTVPGGGCPWGSCGRVGPNPNGYWGSATYQDWVVDIWEAIATRYEGNPVVAGYDLINEPLIDYGEDAADVAQKSAVYDRLYDAVRAIDPDHTIHLAAFFGWNAIADPADFGWTNVVYELHPYDMPNGQDWNAQRSVVTTQLADVANRLTDPGIPVLYGEYSFYYFDDVWAEFMAGLNALDVSWTNWTYKVRGSQSGGGGYWGFYNTNLHQVPVINSDDATSFQTRLARFGTANFTPNDRFIETVSHYAGGLGTFAPVAVSRTGWTATASATEPGGSAGAAIDGNTGTRWASGTSQVNGQWFQVDMGTPRTIGQVTIQTRDWERWDYPRGFQLQVSTNGSTWTTVASGPGFGWKRPITFDTVTARYLRVVQTGSAPEWWSIGELTAYTAAP</sequence>
<name>A0A1H2LAT5_9ACTN</name>
<evidence type="ECO:0000256" key="4">
    <source>
        <dbReference type="ARBA" id="ARBA00022801"/>
    </source>
</evidence>
<keyword evidence="7" id="KW-0472">Membrane</keyword>
<dbReference type="GO" id="GO:0008422">
    <property type="term" value="F:beta-glucosidase activity"/>
    <property type="evidence" value="ECO:0007669"/>
    <property type="project" value="TreeGrafter"/>
</dbReference>
<comment type="subcellular location">
    <subcellularLocation>
        <location evidence="1">Cell membrane</location>
        <topology evidence="1">Single-pass type II membrane protein</topology>
    </subcellularLocation>
</comment>
<comment type="function">
    <text evidence="11">Glucosidase involved in the degradation of cellulosic biomass. Active on lichenan.</text>
</comment>
<keyword evidence="2" id="KW-1003">Cell membrane</keyword>
<dbReference type="SUPFAM" id="SSF51445">
    <property type="entry name" value="(Trans)glycosidases"/>
    <property type="match status" value="1"/>
</dbReference>
<accession>A0A1H2LAT5</accession>
<feature type="domain" description="F5/8 type C" evidence="14">
    <location>
        <begin position="235"/>
        <end position="310"/>
    </location>
</feature>
<dbReference type="InterPro" id="IPR050386">
    <property type="entry name" value="Glycosyl_hydrolase_5"/>
</dbReference>
<dbReference type="Pfam" id="PF00754">
    <property type="entry name" value="F5_F8_type_C"/>
    <property type="match status" value="4"/>
</dbReference>
<evidence type="ECO:0000256" key="11">
    <source>
        <dbReference type="ARBA" id="ARBA00037126"/>
    </source>
</evidence>
<dbReference type="SUPFAM" id="SSF49785">
    <property type="entry name" value="Galactose-binding domain-like"/>
    <property type="match status" value="4"/>
</dbReference>
<dbReference type="SMART" id="SM00231">
    <property type="entry name" value="FA58C"/>
    <property type="match status" value="2"/>
</dbReference>
<evidence type="ECO:0000256" key="8">
    <source>
        <dbReference type="ARBA" id="ARBA00023180"/>
    </source>
</evidence>
<evidence type="ECO:0000259" key="14">
    <source>
        <dbReference type="PROSITE" id="PS50022"/>
    </source>
</evidence>
<dbReference type="PROSITE" id="PS50022">
    <property type="entry name" value="FA58C_3"/>
    <property type="match status" value="4"/>
</dbReference>
<keyword evidence="13" id="KW-0732">Signal</keyword>
<dbReference type="GO" id="GO:0005886">
    <property type="term" value="C:plasma membrane"/>
    <property type="evidence" value="ECO:0007669"/>
    <property type="project" value="UniProtKB-SubCell"/>
</dbReference>
<feature type="signal peptide" evidence="13">
    <location>
        <begin position="1"/>
        <end position="28"/>
    </location>
</feature>
<evidence type="ECO:0000256" key="1">
    <source>
        <dbReference type="ARBA" id="ARBA00004401"/>
    </source>
</evidence>
<evidence type="ECO:0000313" key="16">
    <source>
        <dbReference type="Proteomes" id="UP000182977"/>
    </source>
</evidence>
<evidence type="ECO:0000256" key="3">
    <source>
        <dbReference type="ARBA" id="ARBA00022692"/>
    </source>
</evidence>
<evidence type="ECO:0000256" key="2">
    <source>
        <dbReference type="ARBA" id="ARBA00022475"/>
    </source>
</evidence>
<evidence type="ECO:0000256" key="10">
    <source>
        <dbReference type="ARBA" id="ARBA00023316"/>
    </source>
</evidence>
<dbReference type="GO" id="GO:0005576">
    <property type="term" value="C:extracellular region"/>
    <property type="evidence" value="ECO:0007669"/>
    <property type="project" value="TreeGrafter"/>
</dbReference>